<dbReference type="InterPro" id="IPR037523">
    <property type="entry name" value="VOC_core"/>
</dbReference>
<keyword evidence="3" id="KW-1185">Reference proteome</keyword>
<accession>A0A2T7BP07</accession>
<proteinExistence type="predicted"/>
<dbReference type="EMBL" id="QCYK01000001">
    <property type="protein sequence ID" value="PUZ29404.1"/>
    <property type="molecule type" value="Genomic_DNA"/>
</dbReference>
<evidence type="ECO:0000313" key="2">
    <source>
        <dbReference type="EMBL" id="PUZ29404.1"/>
    </source>
</evidence>
<dbReference type="SUPFAM" id="SSF54593">
    <property type="entry name" value="Glyoxalase/Bleomycin resistance protein/Dihydroxybiphenyl dioxygenase"/>
    <property type="match status" value="1"/>
</dbReference>
<dbReference type="InterPro" id="IPR029068">
    <property type="entry name" value="Glyas_Bleomycin-R_OHBP_Dase"/>
</dbReference>
<reference evidence="2 3" key="1">
    <citation type="submission" date="2018-04" db="EMBL/GenBank/DDBJ databases">
        <title>Chitinophaga fuyangensis sp. nov., isolated from soil in a chemical factory.</title>
        <authorList>
            <person name="Chen K."/>
        </authorList>
    </citation>
    <scope>NUCLEOTIDE SEQUENCE [LARGE SCALE GENOMIC DNA]</scope>
    <source>
        <strain evidence="2 3">LY-1</strain>
    </source>
</reference>
<protein>
    <recommendedName>
        <fullName evidence="1">VOC domain-containing protein</fullName>
    </recommendedName>
</protein>
<dbReference type="PROSITE" id="PS51819">
    <property type="entry name" value="VOC"/>
    <property type="match status" value="1"/>
</dbReference>
<dbReference type="AlphaFoldDB" id="A0A2T7BP07"/>
<dbReference type="Proteomes" id="UP000244450">
    <property type="component" value="Unassembled WGS sequence"/>
</dbReference>
<dbReference type="InterPro" id="IPR004360">
    <property type="entry name" value="Glyas_Fos-R_dOase_dom"/>
</dbReference>
<evidence type="ECO:0000259" key="1">
    <source>
        <dbReference type="PROSITE" id="PS51819"/>
    </source>
</evidence>
<evidence type="ECO:0000313" key="3">
    <source>
        <dbReference type="Proteomes" id="UP000244450"/>
    </source>
</evidence>
<organism evidence="2 3">
    <name type="scientific">Chitinophaga parva</name>
    <dbReference type="NCBI Taxonomy" id="2169414"/>
    <lineage>
        <taxon>Bacteria</taxon>
        <taxon>Pseudomonadati</taxon>
        <taxon>Bacteroidota</taxon>
        <taxon>Chitinophagia</taxon>
        <taxon>Chitinophagales</taxon>
        <taxon>Chitinophagaceae</taxon>
        <taxon>Chitinophaga</taxon>
    </lineage>
</organism>
<dbReference type="Gene3D" id="3.10.180.10">
    <property type="entry name" value="2,3-Dihydroxybiphenyl 1,2-Dioxygenase, domain 1"/>
    <property type="match status" value="1"/>
</dbReference>
<feature type="domain" description="VOC" evidence="1">
    <location>
        <begin position="34"/>
        <end position="150"/>
    </location>
</feature>
<dbReference type="Pfam" id="PF00903">
    <property type="entry name" value="Glyoxalase"/>
    <property type="match status" value="1"/>
</dbReference>
<name>A0A2T7BP07_9BACT</name>
<dbReference type="RefSeq" id="WP_108686042.1">
    <property type="nucleotide sequence ID" value="NZ_QCYK01000001.1"/>
</dbReference>
<sequence>MAVYKNNLFHVVGIGYCKHHYHLLAINNLSMTMQACIPVIPSADLQRSLRFWVEGLGLAVDREIRQDGVLVGCMVFNEKVCFWLNQRAGGPIGREYEGIRLYWTPDALFATRDRLARMGYEVSAIEQRDYGQTEFFLTDDDGYSHCFGVATL</sequence>
<comment type="caution">
    <text evidence="2">The sequence shown here is derived from an EMBL/GenBank/DDBJ whole genome shotgun (WGS) entry which is preliminary data.</text>
</comment>
<dbReference type="OrthoDB" id="284897at2"/>
<dbReference type="CDD" id="cd06587">
    <property type="entry name" value="VOC"/>
    <property type="match status" value="1"/>
</dbReference>
<gene>
    <name evidence="2" type="ORF">DCC81_08130</name>
</gene>